<evidence type="ECO:0000256" key="1">
    <source>
        <dbReference type="SAM" id="MobiDB-lite"/>
    </source>
</evidence>
<dbReference type="GeneID" id="79791037"/>
<reference evidence="2 3" key="1">
    <citation type="submission" date="2023-06" db="EMBL/GenBank/DDBJ databases">
        <authorList>
            <person name="Ham H."/>
            <person name="Park D.S."/>
        </authorList>
    </citation>
    <scope>NUCLEOTIDE SEQUENCE [LARGE SCALE GENOMIC DNA]</scope>
    <source>
        <strain evidence="2 3">KACC 17005</strain>
    </source>
</reference>
<protein>
    <submittedName>
        <fullName evidence="2">XopAF/AvrXv3 family type III secretion system effector</fullName>
    </submittedName>
</protein>
<feature type="region of interest" description="Disordered" evidence="1">
    <location>
        <begin position="22"/>
        <end position="42"/>
    </location>
</feature>
<dbReference type="Proteomes" id="UP001242732">
    <property type="component" value="Chromosome"/>
</dbReference>
<organism evidence="2 3">
    <name type="scientific">Paracidovorax citrulli</name>
    <name type="common">Acidovorax citrulli</name>
    <dbReference type="NCBI Taxonomy" id="80869"/>
    <lineage>
        <taxon>Bacteria</taxon>
        <taxon>Pseudomonadati</taxon>
        <taxon>Pseudomonadota</taxon>
        <taxon>Betaproteobacteria</taxon>
        <taxon>Burkholderiales</taxon>
        <taxon>Comamonadaceae</taxon>
        <taxon>Paracidovorax</taxon>
    </lineage>
</organism>
<dbReference type="RefSeq" id="WP_011794516.1">
    <property type="nucleotide sequence ID" value="NZ_CP023687.1"/>
</dbReference>
<gene>
    <name evidence="2" type="primary">xopAF</name>
    <name evidence="2" type="ORF">QRO08_17980</name>
</gene>
<dbReference type="NCBIfam" id="NF041401">
    <property type="entry name" value="XopAF"/>
    <property type="match status" value="1"/>
</dbReference>
<sequence>MTNVQRYRFNAALTCFTRHDEATNQQLRNHPGNPQKDRSTETDFPARLAARRVQTGASAGPRQFLLNPQKEIKAVGYAPNRVATTGTSKPGVLCATDGLDLCFAVGVGGKKPSTGEAKARVFHVMPNNMPLPVAQYVNKLTDQGYEVKAAIHGGDTGSTASVNAVNRMSRMLQGLDVPIEFNDTAGGSSRNGTFGAVVEDGDVRFVTQLVSPGRR</sequence>
<accession>A0ABY9AL81</accession>
<evidence type="ECO:0000313" key="2">
    <source>
        <dbReference type="EMBL" id="WIY47704.1"/>
    </source>
</evidence>
<dbReference type="InterPro" id="IPR049923">
    <property type="entry name" value="AvrXv3-like"/>
</dbReference>
<dbReference type="EMBL" id="CP127363">
    <property type="protein sequence ID" value="WIY47704.1"/>
    <property type="molecule type" value="Genomic_DNA"/>
</dbReference>
<proteinExistence type="predicted"/>
<keyword evidence="3" id="KW-1185">Reference proteome</keyword>
<name>A0ABY9AL81_PARCI</name>
<evidence type="ECO:0000313" key="3">
    <source>
        <dbReference type="Proteomes" id="UP001242732"/>
    </source>
</evidence>